<dbReference type="Proteomes" id="UP000244930">
    <property type="component" value="Chromosome"/>
</dbReference>
<reference evidence="2 3" key="1">
    <citation type="submission" date="2017-06" db="EMBL/GenBank/DDBJ databases">
        <title>Azoarcus.</title>
        <authorList>
            <person name="Woo J.-H."/>
            <person name="Kim H.-S."/>
        </authorList>
    </citation>
    <scope>NUCLEOTIDE SEQUENCE [LARGE SCALE GENOMIC DNA]</scope>
    <source>
        <strain evidence="2 3">TSPY31</strain>
    </source>
</reference>
<proteinExistence type="predicted"/>
<dbReference type="KEGG" id="acom:CEW83_03375"/>
<keyword evidence="1" id="KW-1133">Transmembrane helix</keyword>
<dbReference type="RefSeq" id="WP_108948086.1">
    <property type="nucleotide sequence ID" value="NZ_CP022187.1"/>
</dbReference>
<organism evidence="2 3">
    <name type="scientific">Parazoarcus communis</name>
    <dbReference type="NCBI Taxonomy" id="41977"/>
    <lineage>
        <taxon>Bacteria</taxon>
        <taxon>Pseudomonadati</taxon>
        <taxon>Pseudomonadota</taxon>
        <taxon>Betaproteobacteria</taxon>
        <taxon>Rhodocyclales</taxon>
        <taxon>Zoogloeaceae</taxon>
        <taxon>Parazoarcus</taxon>
    </lineage>
</organism>
<keyword evidence="3" id="KW-1185">Reference proteome</keyword>
<protein>
    <recommendedName>
        <fullName evidence="4">Methanethiol S-methyltransferase</fullName>
    </recommendedName>
</protein>
<dbReference type="EMBL" id="CP022187">
    <property type="protein sequence ID" value="AWI74379.1"/>
    <property type="molecule type" value="Genomic_DNA"/>
</dbReference>
<keyword evidence="1" id="KW-0812">Transmembrane</keyword>
<sequence>MHLDPLQIIILSLSWIAYGAIHSLLAALGFKALVARHAPALMPSYRILFNLLGIVLLVPPLWLTFSWSGPLLWAWTGIYAWLANALALAALAGFAVSSRYYDMGSFTGLAQWRSREHAVEDLGGFRLSPLHRYVRHPWYALGLVILWTRDMDEARLLSTVFISLYLWIGSLFEERKLRGFHGEAYVRYQARVPGLFPLPGRRLSAGEARELETISHPQTRTP</sequence>
<evidence type="ECO:0000313" key="3">
    <source>
        <dbReference type="Proteomes" id="UP000244930"/>
    </source>
</evidence>
<evidence type="ECO:0000313" key="2">
    <source>
        <dbReference type="EMBL" id="AWI74379.1"/>
    </source>
</evidence>
<evidence type="ECO:0000256" key="1">
    <source>
        <dbReference type="SAM" id="Phobius"/>
    </source>
</evidence>
<feature type="transmembrane region" description="Helical" evidence="1">
    <location>
        <begin position="6"/>
        <end position="35"/>
    </location>
</feature>
<dbReference type="Gene3D" id="1.20.120.1630">
    <property type="match status" value="1"/>
</dbReference>
<keyword evidence="1" id="KW-0472">Membrane</keyword>
<feature type="transmembrane region" description="Helical" evidence="1">
    <location>
        <begin position="71"/>
        <end position="96"/>
    </location>
</feature>
<accession>A0A2U8GLC8</accession>
<feature type="transmembrane region" description="Helical" evidence="1">
    <location>
        <begin position="47"/>
        <end position="65"/>
    </location>
</feature>
<evidence type="ECO:0008006" key="4">
    <source>
        <dbReference type="Google" id="ProtNLM"/>
    </source>
</evidence>
<gene>
    <name evidence="2" type="ORF">CEW83_03375</name>
</gene>
<dbReference type="AlphaFoldDB" id="A0A2U8GLC8"/>
<name>A0A2U8GLC8_9RHOO</name>